<gene>
    <name evidence="2" type="ORF">CH63R_12573</name>
</gene>
<evidence type="ECO:0000256" key="1">
    <source>
        <dbReference type="SAM" id="MobiDB-lite"/>
    </source>
</evidence>
<feature type="region of interest" description="Disordered" evidence="1">
    <location>
        <begin position="121"/>
        <end position="143"/>
    </location>
</feature>
<protein>
    <submittedName>
        <fullName evidence="2">Uncharacterized protein</fullName>
    </submittedName>
</protein>
<sequence length="143" mass="15433">MSALGLRAHKDGHAQSGLPRECSVSRAYRAQNAKPLSPGQLIYIAKTITRQVRSHPVRSTRPTSQSVTDLQEPFRGGGRDTFHLPLRSPEAPGNATLAWDRTISTTTTTTTTTQSQVLFLEADPAQDSPGRATREAPDAALSL</sequence>
<dbReference type="AlphaFoldDB" id="A0A1B7XUL9"/>
<feature type="compositionally biased region" description="Polar residues" evidence="1">
    <location>
        <begin position="60"/>
        <end position="69"/>
    </location>
</feature>
<keyword evidence="3" id="KW-1185">Reference proteome</keyword>
<feature type="region of interest" description="Disordered" evidence="1">
    <location>
        <begin position="51"/>
        <end position="94"/>
    </location>
</feature>
<dbReference type="RefSeq" id="XP_018151964.1">
    <property type="nucleotide sequence ID" value="XM_018307547.1"/>
</dbReference>
<dbReference type="KEGG" id="chig:CH63R_12573"/>
<name>A0A1B7XUL9_COLHI</name>
<dbReference type="VEuPathDB" id="FungiDB:CH63R_12573"/>
<organism evidence="2 3">
    <name type="scientific">Colletotrichum higginsianum (strain IMI 349063)</name>
    <name type="common">Crucifer anthracnose fungus</name>
    <dbReference type="NCBI Taxonomy" id="759273"/>
    <lineage>
        <taxon>Eukaryota</taxon>
        <taxon>Fungi</taxon>
        <taxon>Dikarya</taxon>
        <taxon>Ascomycota</taxon>
        <taxon>Pezizomycotina</taxon>
        <taxon>Sordariomycetes</taxon>
        <taxon>Hypocreomycetidae</taxon>
        <taxon>Glomerellales</taxon>
        <taxon>Glomerellaceae</taxon>
        <taxon>Colletotrichum</taxon>
        <taxon>Colletotrichum destructivum species complex</taxon>
    </lineage>
</organism>
<dbReference type="EMBL" id="LTAN01000009">
    <property type="protein sequence ID" value="OBR03446.1"/>
    <property type="molecule type" value="Genomic_DNA"/>
</dbReference>
<evidence type="ECO:0000313" key="2">
    <source>
        <dbReference type="EMBL" id="OBR03446.1"/>
    </source>
</evidence>
<comment type="caution">
    <text evidence="2">The sequence shown here is derived from an EMBL/GenBank/DDBJ whole genome shotgun (WGS) entry which is preliminary data.</text>
</comment>
<accession>A0A1B7XUL9</accession>
<dbReference type="GeneID" id="28871654"/>
<proteinExistence type="predicted"/>
<evidence type="ECO:0000313" key="3">
    <source>
        <dbReference type="Proteomes" id="UP000092177"/>
    </source>
</evidence>
<feature type="region of interest" description="Disordered" evidence="1">
    <location>
        <begin position="1"/>
        <end position="20"/>
    </location>
</feature>
<reference evidence="3" key="1">
    <citation type="journal article" date="2017" name="BMC Genomics">
        <title>Gapless genome assembly of Colletotrichum higginsianum reveals chromosome structure and association of transposable elements with secondary metabolite gene clusters.</title>
        <authorList>
            <person name="Dallery J.-F."/>
            <person name="Lapalu N."/>
            <person name="Zampounis A."/>
            <person name="Pigne S."/>
            <person name="Luyten I."/>
            <person name="Amselem J."/>
            <person name="Wittenberg A.H.J."/>
            <person name="Zhou S."/>
            <person name="de Queiroz M.V."/>
            <person name="Robin G.P."/>
            <person name="Auger A."/>
            <person name="Hainaut M."/>
            <person name="Henrissat B."/>
            <person name="Kim K.-T."/>
            <person name="Lee Y.-H."/>
            <person name="Lespinet O."/>
            <person name="Schwartz D.C."/>
            <person name="Thon M.R."/>
            <person name="O'Connell R.J."/>
        </authorList>
    </citation>
    <scope>NUCLEOTIDE SEQUENCE [LARGE SCALE GENOMIC DNA]</scope>
    <source>
        <strain evidence="3">IMI 349063</strain>
    </source>
</reference>
<dbReference type="Proteomes" id="UP000092177">
    <property type="component" value="Chromosome 9"/>
</dbReference>